<dbReference type="Proteomes" id="UP001203512">
    <property type="component" value="Unassembled WGS sequence"/>
</dbReference>
<reference evidence="2 3" key="1">
    <citation type="submission" date="2022-04" db="EMBL/GenBank/DDBJ databases">
        <authorList>
            <person name="Huq M.A."/>
        </authorList>
    </citation>
    <scope>NUCLEOTIDE SEQUENCE [LARGE SCALE GENOMIC DNA]</scope>
    <source>
        <strain evidence="2 3">MAH-33</strain>
    </source>
</reference>
<comment type="caution">
    <text evidence="2">The sequence shown here is derived from an EMBL/GenBank/DDBJ whole genome shotgun (WGS) entry which is preliminary data.</text>
</comment>
<feature type="domain" description="Amidohydrolase-related" evidence="1">
    <location>
        <begin position="24"/>
        <end position="287"/>
    </location>
</feature>
<accession>A0ABT0E066</accession>
<organism evidence="2 3">
    <name type="scientific">Sphingobium agri</name>
    <dbReference type="NCBI Taxonomy" id="2933566"/>
    <lineage>
        <taxon>Bacteria</taxon>
        <taxon>Pseudomonadati</taxon>
        <taxon>Pseudomonadota</taxon>
        <taxon>Alphaproteobacteria</taxon>
        <taxon>Sphingomonadales</taxon>
        <taxon>Sphingomonadaceae</taxon>
        <taxon>Sphingobium</taxon>
    </lineage>
</organism>
<evidence type="ECO:0000259" key="1">
    <source>
        <dbReference type="Pfam" id="PF04909"/>
    </source>
</evidence>
<protein>
    <submittedName>
        <fullName evidence="2">Amidohydrolase family protein</fullName>
    </submittedName>
</protein>
<dbReference type="EMBL" id="JALKHS010000011">
    <property type="protein sequence ID" value="MCK0532730.1"/>
    <property type="molecule type" value="Genomic_DNA"/>
</dbReference>
<dbReference type="Gene3D" id="3.20.20.140">
    <property type="entry name" value="Metal-dependent hydrolases"/>
    <property type="match status" value="1"/>
</dbReference>
<dbReference type="InterPro" id="IPR032466">
    <property type="entry name" value="Metal_Hydrolase"/>
</dbReference>
<keyword evidence="3" id="KW-1185">Reference proteome</keyword>
<dbReference type="InterPro" id="IPR006680">
    <property type="entry name" value="Amidohydro-rel"/>
</dbReference>
<dbReference type="InterPro" id="IPR052358">
    <property type="entry name" value="Aro_Compnd_Degr_Hydrolases"/>
</dbReference>
<evidence type="ECO:0000313" key="3">
    <source>
        <dbReference type="Proteomes" id="UP001203512"/>
    </source>
</evidence>
<evidence type="ECO:0000313" key="2">
    <source>
        <dbReference type="EMBL" id="MCK0532730.1"/>
    </source>
</evidence>
<dbReference type="Pfam" id="PF04909">
    <property type="entry name" value="Amidohydro_2"/>
    <property type="match status" value="1"/>
</dbReference>
<dbReference type="RefSeq" id="WP_247233577.1">
    <property type="nucleotide sequence ID" value="NZ_JALKHS010000011.1"/>
</dbReference>
<dbReference type="PANTHER" id="PTHR35563">
    <property type="entry name" value="BARREL METAL-DEPENDENT HYDROLASE, PUTATIVE (AFU_ORTHOLOGUE AFUA_1G16240)-RELATED"/>
    <property type="match status" value="1"/>
</dbReference>
<sequence length="296" mass="33105">MSERIISWTTDPSVPQFTPPPGAVDAHCHVFGPMAQFPFSPKAKYFPQDAGPDKLFALRDQLGFSRNVIVQASCHGTDNGATLHAIAQSEGKARGVAVVNPAISDRELETLHQGGIRGVRFNFLKRLVDDAPKDRFLEIARRIQPLGWHVVIYFEADILGELRPFIDAIPTLVVVDHMGRPDISQGPAGRDMMAFRALLDSRDDIWTKVTCPDRLDPKGPPWNDFARCVAPLVADYQDRVLWGTDWPHPNMEKAIPDDGELVDMIPRIAPSAELQRKLLVDNPMRLYWPEEATISD</sequence>
<dbReference type="SUPFAM" id="SSF51556">
    <property type="entry name" value="Metallo-dependent hydrolases"/>
    <property type="match status" value="1"/>
</dbReference>
<name>A0ABT0E066_9SPHN</name>
<gene>
    <name evidence="2" type="ORF">MU848_14165</name>
</gene>
<proteinExistence type="predicted"/>
<dbReference type="PANTHER" id="PTHR35563:SF2">
    <property type="entry name" value="BARREL METAL-DEPENDENT HYDROLASE, PUTATIVE (AFU_ORTHOLOGUE AFUA_1G16240)-RELATED"/>
    <property type="match status" value="1"/>
</dbReference>